<reference evidence="5" key="1">
    <citation type="submission" date="2020-08" db="EMBL/GenBank/DDBJ databases">
        <title>Genetic structure, function and evolution of capsule biosynthesis loci in Vibrio parahaemolyticus.</title>
        <authorList>
            <person name="Li L."/>
            <person name="Bian S."/>
        </authorList>
    </citation>
    <scope>NUCLEOTIDE SEQUENCE</scope>
    <source>
        <strain evidence="7">VP113</strain>
        <strain evidence="2">VP114</strain>
        <strain evidence="8">VP115</strain>
        <strain evidence="3">VP116</strain>
        <strain evidence="6">VP117</strain>
        <strain evidence="5">VP118</strain>
        <strain evidence="4">VP119</strain>
        <strain evidence="1">VP120</strain>
    </source>
</reference>
<dbReference type="EMBL" id="MT898169">
    <property type="protein sequence ID" value="QOS20769.1"/>
    <property type="molecule type" value="Genomic_DNA"/>
</dbReference>
<dbReference type="EMBL" id="MT898134">
    <property type="protein sequence ID" value="QOS19498.1"/>
    <property type="molecule type" value="Genomic_DNA"/>
</dbReference>
<accession>A0A7M1W1C8</accession>
<evidence type="ECO:0000313" key="2">
    <source>
        <dbReference type="EMBL" id="QOS19085.1"/>
    </source>
</evidence>
<evidence type="ECO:0000313" key="5">
    <source>
        <dbReference type="EMBL" id="QOS20769.1"/>
    </source>
</evidence>
<proteinExistence type="predicted"/>
<evidence type="ECO:0000313" key="8">
    <source>
        <dbReference type="EMBL" id="QOS22846.1"/>
    </source>
</evidence>
<dbReference type="AlphaFoldDB" id="A0A7M1W1C8"/>
<evidence type="ECO:0000313" key="4">
    <source>
        <dbReference type="EMBL" id="QOS20000.1"/>
    </source>
</evidence>
<organism evidence="5">
    <name type="scientific">Vibrio parahaemolyticus</name>
    <dbReference type="NCBI Taxonomy" id="670"/>
    <lineage>
        <taxon>Bacteria</taxon>
        <taxon>Pseudomonadati</taxon>
        <taxon>Pseudomonadota</taxon>
        <taxon>Gammaproteobacteria</taxon>
        <taxon>Vibrionales</taxon>
        <taxon>Vibrionaceae</taxon>
        <taxon>Vibrio</taxon>
    </lineage>
</organism>
<dbReference type="EMBL" id="MT898206">
    <property type="protein sequence ID" value="QOS22132.1"/>
    <property type="molecule type" value="Genomic_DNA"/>
</dbReference>
<dbReference type="EMBL" id="MT898170">
    <property type="protein sequence ID" value="QOS20810.1"/>
    <property type="molecule type" value="Genomic_DNA"/>
</dbReference>
<evidence type="ECO:0000313" key="3">
    <source>
        <dbReference type="EMBL" id="QOS19498.1"/>
    </source>
</evidence>
<name>A0A7M1W1C8_VIBPH</name>
<evidence type="ECO:0000313" key="1">
    <source>
        <dbReference type="EMBL" id="QOS17612.1"/>
    </source>
</evidence>
<sequence>MFTSDFKAVRAQCFSVTIPENAGSLTSRINDNLQVLKPAPSSWFGIACLSNDIFMKTTDDIIPLT</sequence>
<dbReference type="EMBL" id="MT898225">
    <property type="protein sequence ID" value="QOS22846.1"/>
    <property type="molecule type" value="Genomic_DNA"/>
</dbReference>
<evidence type="ECO:0000313" key="7">
    <source>
        <dbReference type="EMBL" id="QOS22132.1"/>
    </source>
</evidence>
<protein>
    <submittedName>
        <fullName evidence="5">Uncharacterized protein</fullName>
    </submittedName>
</protein>
<evidence type="ECO:0000313" key="6">
    <source>
        <dbReference type="EMBL" id="QOS20810.1"/>
    </source>
</evidence>
<gene>
    <name evidence="7" type="ORF">VP113_00014</name>
    <name evidence="2" type="ORF">VP114_00014</name>
    <name evidence="8" type="ORF">VP115_00014</name>
    <name evidence="3" type="ORF">VP116_00014</name>
    <name evidence="6" type="ORF">VP117_00014</name>
    <name evidence="5" type="ORF">VP118_00014</name>
    <name evidence="4" type="ORF">VP119_00014</name>
    <name evidence="1" type="ORF">VP120_00014</name>
</gene>
<dbReference type="EMBL" id="MT898148">
    <property type="protein sequence ID" value="QOS20000.1"/>
    <property type="molecule type" value="Genomic_DNA"/>
</dbReference>
<dbReference type="EMBL" id="MT898123">
    <property type="protein sequence ID" value="QOS19085.1"/>
    <property type="molecule type" value="Genomic_DNA"/>
</dbReference>
<dbReference type="EMBL" id="MT898083">
    <property type="protein sequence ID" value="QOS17612.1"/>
    <property type="molecule type" value="Genomic_DNA"/>
</dbReference>